<proteinExistence type="predicted"/>
<dbReference type="EMBL" id="CACRZD030000078">
    <property type="protein sequence ID" value="CAA6674114.1"/>
    <property type="molecule type" value="Genomic_DNA"/>
</dbReference>
<comment type="caution">
    <text evidence="6">The sequence shown here is derived from an EMBL/GenBank/DDBJ whole genome shotgun (WGS) entry which is preliminary data.</text>
</comment>
<evidence type="ECO:0000313" key="7">
    <source>
        <dbReference type="Proteomes" id="UP001189122"/>
    </source>
</evidence>
<dbReference type="PANTHER" id="PTHR27002">
    <property type="entry name" value="RECEPTOR-LIKE SERINE/THREONINE-PROTEIN KINASE SD1-8"/>
    <property type="match status" value="1"/>
</dbReference>
<evidence type="ECO:0000256" key="1">
    <source>
        <dbReference type="ARBA" id="ARBA00022527"/>
    </source>
</evidence>
<name>A0ABN7E8B4_SPIIN</name>
<keyword evidence="5" id="KW-0067">ATP-binding</keyword>
<evidence type="ECO:0000256" key="4">
    <source>
        <dbReference type="ARBA" id="ARBA00022777"/>
    </source>
</evidence>
<keyword evidence="4" id="KW-0418">Kinase</keyword>
<gene>
    <name evidence="6" type="ORF">SI7747_UN020472</name>
</gene>
<evidence type="ECO:0000313" key="6">
    <source>
        <dbReference type="EMBL" id="CAA6674114.1"/>
    </source>
</evidence>
<organism evidence="6 7">
    <name type="scientific">Spirodela intermedia</name>
    <name type="common">Intermediate duckweed</name>
    <dbReference type="NCBI Taxonomy" id="51605"/>
    <lineage>
        <taxon>Eukaryota</taxon>
        <taxon>Viridiplantae</taxon>
        <taxon>Streptophyta</taxon>
        <taxon>Embryophyta</taxon>
        <taxon>Tracheophyta</taxon>
        <taxon>Spermatophyta</taxon>
        <taxon>Magnoliopsida</taxon>
        <taxon>Liliopsida</taxon>
        <taxon>Araceae</taxon>
        <taxon>Lemnoideae</taxon>
        <taxon>Spirodela</taxon>
    </lineage>
</organism>
<keyword evidence="3" id="KW-0547">Nucleotide-binding</keyword>
<dbReference type="Proteomes" id="UP001189122">
    <property type="component" value="Unassembled WGS sequence"/>
</dbReference>
<keyword evidence="1" id="KW-0723">Serine/threonine-protein kinase</keyword>
<dbReference type="InterPro" id="IPR011009">
    <property type="entry name" value="Kinase-like_dom_sf"/>
</dbReference>
<evidence type="ECO:0008006" key="8">
    <source>
        <dbReference type="Google" id="ProtNLM"/>
    </source>
</evidence>
<accession>A0ABN7E8B4</accession>
<protein>
    <recommendedName>
        <fullName evidence="8">Protein kinase domain-containing protein</fullName>
    </recommendedName>
</protein>
<reference evidence="7" key="1">
    <citation type="journal article" date="2020" name="Sci. Rep.">
        <title>Chromosome-scale genome assembly for the duckweed Spirodela intermedia, integrating cytogenetic maps, PacBio and Oxford Nanopore libraries.</title>
        <authorList>
            <person name="Hoang P.T.N."/>
            <person name="Fiebig A."/>
            <person name="Novak P."/>
            <person name="Macas J."/>
            <person name="Cao H.X."/>
            <person name="Stepanenko A."/>
            <person name="Chen G."/>
            <person name="Borisjuk N."/>
            <person name="Scholz U."/>
            <person name="Schubert I."/>
        </authorList>
    </citation>
    <scope>NUCLEOTIDE SEQUENCE [LARGE SCALE GENOMIC DNA]</scope>
</reference>
<dbReference type="SUPFAM" id="SSF56112">
    <property type="entry name" value="Protein kinase-like (PK-like)"/>
    <property type="match status" value="1"/>
</dbReference>
<keyword evidence="2" id="KW-0808">Transferase</keyword>
<evidence type="ECO:0000256" key="5">
    <source>
        <dbReference type="ARBA" id="ARBA00022840"/>
    </source>
</evidence>
<evidence type="ECO:0000256" key="2">
    <source>
        <dbReference type="ARBA" id="ARBA00022679"/>
    </source>
</evidence>
<dbReference type="Gene3D" id="3.30.200.20">
    <property type="entry name" value="Phosphorylase Kinase, domain 1"/>
    <property type="match status" value="1"/>
</dbReference>
<keyword evidence="7" id="KW-1185">Reference proteome</keyword>
<sequence length="87" mass="10012">MYIQIYRYIYIGHVHVTLSSGKLASGHEVAVKRLSKSSMQGHHEFANEVKLIGRLQHKNLKILIYEYMPNKSLDKLIFGGLLFPEVL</sequence>
<evidence type="ECO:0000256" key="3">
    <source>
        <dbReference type="ARBA" id="ARBA00022741"/>
    </source>
</evidence>